<reference evidence="2" key="2">
    <citation type="submission" date="2022-01" db="EMBL/GenBank/DDBJ databases">
        <authorList>
            <person name="Yamashiro T."/>
            <person name="Shiraishi A."/>
            <person name="Satake H."/>
            <person name="Nakayama K."/>
        </authorList>
    </citation>
    <scope>NUCLEOTIDE SEQUENCE</scope>
</reference>
<reference evidence="2" key="1">
    <citation type="journal article" date="2022" name="Int. J. Mol. Sci.">
        <title>Draft Genome of Tanacetum Coccineum: Genomic Comparison of Closely Related Tanacetum-Family Plants.</title>
        <authorList>
            <person name="Yamashiro T."/>
            <person name="Shiraishi A."/>
            <person name="Nakayama K."/>
            <person name="Satake H."/>
        </authorList>
    </citation>
    <scope>NUCLEOTIDE SEQUENCE</scope>
</reference>
<feature type="region of interest" description="Disordered" evidence="1">
    <location>
        <begin position="1"/>
        <end position="69"/>
    </location>
</feature>
<evidence type="ECO:0000313" key="2">
    <source>
        <dbReference type="EMBL" id="GJS92831.1"/>
    </source>
</evidence>
<evidence type="ECO:0000313" key="3">
    <source>
        <dbReference type="Proteomes" id="UP001151760"/>
    </source>
</evidence>
<feature type="compositionally biased region" description="Low complexity" evidence="1">
    <location>
        <begin position="31"/>
        <end position="43"/>
    </location>
</feature>
<dbReference type="EMBL" id="BQNB010011610">
    <property type="protein sequence ID" value="GJS92831.1"/>
    <property type="molecule type" value="Genomic_DNA"/>
</dbReference>
<keyword evidence="3" id="KW-1185">Reference proteome</keyword>
<organism evidence="2 3">
    <name type="scientific">Tanacetum coccineum</name>
    <dbReference type="NCBI Taxonomy" id="301880"/>
    <lineage>
        <taxon>Eukaryota</taxon>
        <taxon>Viridiplantae</taxon>
        <taxon>Streptophyta</taxon>
        <taxon>Embryophyta</taxon>
        <taxon>Tracheophyta</taxon>
        <taxon>Spermatophyta</taxon>
        <taxon>Magnoliopsida</taxon>
        <taxon>eudicotyledons</taxon>
        <taxon>Gunneridae</taxon>
        <taxon>Pentapetalae</taxon>
        <taxon>asterids</taxon>
        <taxon>campanulids</taxon>
        <taxon>Asterales</taxon>
        <taxon>Asteraceae</taxon>
        <taxon>Asteroideae</taxon>
        <taxon>Anthemideae</taxon>
        <taxon>Anthemidinae</taxon>
        <taxon>Tanacetum</taxon>
    </lineage>
</organism>
<comment type="caution">
    <text evidence="2">The sequence shown here is derived from an EMBL/GenBank/DDBJ whole genome shotgun (WGS) entry which is preliminary data.</text>
</comment>
<sequence>MDGDDDDDDSSNNDKEEEASEEEEEEEHLAPADSVVAPVVDHVPSSEEIEPFDTDESAATPPSPPAYHTTSRISILPEAHMPFPSEEEVDRALITTTLSPPHPSPPLPPLPLSLHLPPPVPTSSLPPLPASLYIRWGESSTATPRPTGGHGIDYGFIGTLDAETRHQRAEEVGYGIRDVWVDPTEAVEEGRPDDLEGVTCIVDELAAVGEGHTRWLWFEEAWAHLSVGLSSKFTKNADIGLYPDAGLPYRLTGVTDDNIDYTCFITTGTVISSIGTDSGTSG</sequence>
<accession>A0ABQ4ZTM0</accession>
<proteinExistence type="predicted"/>
<name>A0ABQ4ZTM0_9ASTR</name>
<feature type="compositionally biased region" description="Acidic residues" evidence="1">
    <location>
        <begin position="47"/>
        <end position="56"/>
    </location>
</feature>
<evidence type="ECO:0000256" key="1">
    <source>
        <dbReference type="SAM" id="MobiDB-lite"/>
    </source>
</evidence>
<feature type="compositionally biased region" description="Acidic residues" evidence="1">
    <location>
        <begin position="1"/>
        <end position="27"/>
    </location>
</feature>
<protein>
    <submittedName>
        <fullName evidence="2">Uncharacterized protein</fullName>
    </submittedName>
</protein>
<dbReference type="Proteomes" id="UP001151760">
    <property type="component" value="Unassembled WGS sequence"/>
</dbReference>
<gene>
    <name evidence="2" type="ORF">Tco_0799799</name>
</gene>